<evidence type="ECO:0000313" key="3">
    <source>
        <dbReference type="Proteomes" id="UP000241118"/>
    </source>
</evidence>
<dbReference type="AlphaFoldDB" id="A0A2P8HYT7"/>
<organism evidence="2 3">
    <name type="scientific">Saccharothrix carnea</name>
    <dbReference type="NCBI Taxonomy" id="1280637"/>
    <lineage>
        <taxon>Bacteria</taxon>
        <taxon>Bacillati</taxon>
        <taxon>Actinomycetota</taxon>
        <taxon>Actinomycetes</taxon>
        <taxon>Pseudonocardiales</taxon>
        <taxon>Pseudonocardiaceae</taxon>
        <taxon>Saccharothrix</taxon>
    </lineage>
</organism>
<evidence type="ECO:0000256" key="1">
    <source>
        <dbReference type="SAM" id="MobiDB-lite"/>
    </source>
</evidence>
<dbReference type="Proteomes" id="UP000241118">
    <property type="component" value="Unassembled WGS sequence"/>
</dbReference>
<reference evidence="2 3" key="1">
    <citation type="submission" date="2018-03" db="EMBL/GenBank/DDBJ databases">
        <title>Genomic Encyclopedia of Type Strains, Phase III (KMG-III): the genomes of soil and plant-associated and newly described type strains.</title>
        <authorList>
            <person name="Whitman W."/>
        </authorList>
    </citation>
    <scope>NUCLEOTIDE SEQUENCE [LARGE SCALE GENOMIC DNA]</scope>
    <source>
        <strain evidence="2 3">CGMCC 4.7097</strain>
    </source>
</reference>
<feature type="region of interest" description="Disordered" evidence="1">
    <location>
        <begin position="30"/>
        <end position="52"/>
    </location>
</feature>
<keyword evidence="3" id="KW-1185">Reference proteome</keyword>
<accession>A0A2P8HYT7</accession>
<evidence type="ECO:0000313" key="2">
    <source>
        <dbReference type="EMBL" id="PSL51386.1"/>
    </source>
</evidence>
<name>A0A2P8HYT7_SACCR</name>
<protein>
    <submittedName>
        <fullName evidence="2">Uncharacterized protein</fullName>
    </submittedName>
</protein>
<proteinExistence type="predicted"/>
<comment type="caution">
    <text evidence="2">The sequence shown here is derived from an EMBL/GenBank/DDBJ whole genome shotgun (WGS) entry which is preliminary data.</text>
</comment>
<gene>
    <name evidence="2" type="ORF">B0I31_12115</name>
</gene>
<sequence>MCYADTVTNDDGTATAFCCCGWSADHATPDAADADAERHQTAADATESPLAA</sequence>
<dbReference type="EMBL" id="PYAX01000021">
    <property type="protein sequence ID" value="PSL51386.1"/>
    <property type="molecule type" value="Genomic_DNA"/>
</dbReference>